<dbReference type="PANTHER" id="PTHR14003:SF20">
    <property type="entry name" value="FINGER DOMAIN PROTEIN, PUTATIVE (AFU_ORTHOLOGUE AFUA_4G10380)-RELATED"/>
    <property type="match status" value="1"/>
</dbReference>
<dbReference type="PANTHER" id="PTHR14003">
    <property type="entry name" value="TRANSCRIPTIONAL REPRESSOR PROTEIN YY"/>
    <property type="match status" value="1"/>
</dbReference>
<feature type="domain" description="C2H2-type" evidence="7">
    <location>
        <begin position="33"/>
        <end position="60"/>
    </location>
</feature>
<name>A0A9W8CUE6_9FUNG</name>
<evidence type="ECO:0000256" key="3">
    <source>
        <dbReference type="ARBA" id="ARBA00022771"/>
    </source>
</evidence>
<keyword evidence="1" id="KW-0479">Metal-binding</keyword>
<dbReference type="FunFam" id="3.30.160.60:FF:000125">
    <property type="entry name" value="Putative zinc finger protein 143"/>
    <property type="match status" value="1"/>
</dbReference>
<dbReference type="InterPro" id="IPR013087">
    <property type="entry name" value="Znf_C2H2_type"/>
</dbReference>
<reference evidence="8" key="1">
    <citation type="submission" date="2022-07" db="EMBL/GenBank/DDBJ databases">
        <title>Phylogenomic reconstructions and comparative analyses of Kickxellomycotina fungi.</title>
        <authorList>
            <person name="Reynolds N.K."/>
            <person name="Stajich J.E."/>
            <person name="Barry K."/>
            <person name="Grigoriev I.V."/>
            <person name="Crous P."/>
            <person name="Smith M.E."/>
        </authorList>
    </citation>
    <scope>NUCLEOTIDE SEQUENCE</scope>
    <source>
        <strain evidence="8">NBRC 32514</strain>
    </source>
</reference>
<feature type="compositionally biased region" description="Polar residues" evidence="6">
    <location>
        <begin position="227"/>
        <end position="242"/>
    </location>
</feature>
<sequence length="504" mass="52943">MSCGKSAASGFSAKASQEFVVRYTENEKLQRKYECAVCKKRFVRPSSLISHGYTHTGERPFACDFPGCSKKFSVMSNLRRHSVVHTRRRKSSGKDRGVKHCSGQMYGMLGTGAVGTVGLPAIGNLLHGSLPFSANSGHIQQLRYGEDRVAFGAMSDKPMFVDFSQQHGMCSANGSTANSAFSMLSQPLFGSSFTQENAAASSSFDQNMASSQTSLLMMQCKLPTPNSDASCYSSPESKWSLPQQQQQQQPYLGNPGAVTGFSAQSAVPTLPPPFTGTSTAFSSAHIDAIISNIPPHFEQSTRYSGSASSTSSDSSSDSALAPIVWPPSSAVENASADPGIQAALSGILSSNAQIATKPAVMTDNSLTTKAMNSAIELMSSTKAQLPLSPLAPFVHSSQQSTKKSGSRHQHSLPEAESASGPGFAPLPFSSSSIGQIGGMVMSVADPAAASSNGSSHGGSEFSIDSWLDNINSNSNKHSDAPGGPQIDDSLWNILRSGDSQLHGN</sequence>
<accession>A0A9W8CUE6</accession>
<dbReference type="SUPFAM" id="SSF57667">
    <property type="entry name" value="beta-beta-alpha zinc fingers"/>
    <property type="match status" value="1"/>
</dbReference>
<feature type="region of interest" description="Disordered" evidence="6">
    <location>
        <begin position="299"/>
        <end position="320"/>
    </location>
</feature>
<dbReference type="PROSITE" id="PS00028">
    <property type="entry name" value="ZINC_FINGER_C2H2_1"/>
    <property type="match status" value="2"/>
</dbReference>
<dbReference type="InterPro" id="IPR036236">
    <property type="entry name" value="Znf_C2H2_sf"/>
</dbReference>
<feature type="region of interest" description="Disordered" evidence="6">
    <location>
        <begin position="469"/>
        <end position="488"/>
    </location>
</feature>
<evidence type="ECO:0000256" key="6">
    <source>
        <dbReference type="SAM" id="MobiDB-lite"/>
    </source>
</evidence>
<keyword evidence="2" id="KW-0677">Repeat</keyword>
<dbReference type="SMART" id="SM00355">
    <property type="entry name" value="ZnF_C2H2"/>
    <property type="match status" value="2"/>
</dbReference>
<dbReference type="GO" id="GO:0005667">
    <property type="term" value="C:transcription regulator complex"/>
    <property type="evidence" value="ECO:0007669"/>
    <property type="project" value="TreeGrafter"/>
</dbReference>
<evidence type="ECO:0000256" key="4">
    <source>
        <dbReference type="ARBA" id="ARBA00022833"/>
    </source>
</evidence>
<feature type="region of interest" description="Disordered" evidence="6">
    <location>
        <begin position="227"/>
        <end position="257"/>
    </location>
</feature>
<comment type="caution">
    <text evidence="8">The sequence shown here is derived from an EMBL/GenBank/DDBJ whole genome shotgun (WGS) entry which is preliminary data.</text>
</comment>
<dbReference type="Pfam" id="PF00096">
    <property type="entry name" value="zf-C2H2"/>
    <property type="match status" value="1"/>
</dbReference>
<evidence type="ECO:0000256" key="1">
    <source>
        <dbReference type="ARBA" id="ARBA00022723"/>
    </source>
</evidence>
<dbReference type="GO" id="GO:0000785">
    <property type="term" value="C:chromatin"/>
    <property type="evidence" value="ECO:0007669"/>
    <property type="project" value="TreeGrafter"/>
</dbReference>
<dbReference type="GO" id="GO:0000978">
    <property type="term" value="F:RNA polymerase II cis-regulatory region sequence-specific DNA binding"/>
    <property type="evidence" value="ECO:0007669"/>
    <property type="project" value="TreeGrafter"/>
</dbReference>
<dbReference type="GO" id="GO:0031519">
    <property type="term" value="C:PcG protein complex"/>
    <property type="evidence" value="ECO:0007669"/>
    <property type="project" value="TreeGrafter"/>
</dbReference>
<evidence type="ECO:0000256" key="2">
    <source>
        <dbReference type="ARBA" id="ARBA00022737"/>
    </source>
</evidence>
<dbReference type="PROSITE" id="PS50157">
    <property type="entry name" value="ZINC_FINGER_C2H2_2"/>
    <property type="match status" value="2"/>
</dbReference>
<organism evidence="8 9">
    <name type="scientific">Coemansia erecta</name>
    <dbReference type="NCBI Taxonomy" id="147472"/>
    <lineage>
        <taxon>Eukaryota</taxon>
        <taxon>Fungi</taxon>
        <taxon>Fungi incertae sedis</taxon>
        <taxon>Zoopagomycota</taxon>
        <taxon>Kickxellomycotina</taxon>
        <taxon>Kickxellomycetes</taxon>
        <taxon>Kickxellales</taxon>
        <taxon>Kickxellaceae</taxon>
        <taxon>Coemansia</taxon>
    </lineage>
</organism>
<feature type="region of interest" description="Disordered" evidence="6">
    <location>
        <begin position="393"/>
        <end position="426"/>
    </location>
</feature>
<evidence type="ECO:0000259" key="7">
    <source>
        <dbReference type="PROSITE" id="PS50157"/>
    </source>
</evidence>
<evidence type="ECO:0000256" key="5">
    <source>
        <dbReference type="PROSITE-ProRule" id="PRU00042"/>
    </source>
</evidence>
<feature type="domain" description="C2H2-type" evidence="7">
    <location>
        <begin position="61"/>
        <end position="90"/>
    </location>
</feature>
<dbReference type="GO" id="GO:0008270">
    <property type="term" value="F:zinc ion binding"/>
    <property type="evidence" value="ECO:0007669"/>
    <property type="project" value="UniProtKB-KW"/>
</dbReference>
<feature type="compositionally biased region" description="Low complexity" evidence="6">
    <location>
        <begin position="300"/>
        <end position="319"/>
    </location>
</feature>
<keyword evidence="4" id="KW-0862">Zinc</keyword>
<dbReference type="AlphaFoldDB" id="A0A9W8CUE6"/>
<keyword evidence="3 5" id="KW-0863">Zinc-finger</keyword>
<gene>
    <name evidence="8" type="ORF">LPJ53_001909</name>
</gene>
<keyword evidence="9" id="KW-1185">Reference proteome</keyword>
<dbReference type="EMBL" id="JANBOJ010000053">
    <property type="protein sequence ID" value="KAJ1723792.1"/>
    <property type="molecule type" value="Genomic_DNA"/>
</dbReference>
<dbReference type="GO" id="GO:0000981">
    <property type="term" value="F:DNA-binding transcription factor activity, RNA polymerase II-specific"/>
    <property type="evidence" value="ECO:0007669"/>
    <property type="project" value="TreeGrafter"/>
</dbReference>
<dbReference type="Proteomes" id="UP001149813">
    <property type="component" value="Unassembled WGS sequence"/>
</dbReference>
<evidence type="ECO:0000313" key="9">
    <source>
        <dbReference type="Proteomes" id="UP001149813"/>
    </source>
</evidence>
<protein>
    <recommendedName>
        <fullName evidence="7">C2H2-type domain-containing protein</fullName>
    </recommendedName>
</protein>
<dbReference type="Gene3D" id="3.30.160.60">
    <property type="entry name" value="Classic Zinc Finger"/>
    <property type="match status" value="2"/>
</dbReference>
<dbReference type="OrthoDB" id="6077919at2759"/>
<evidence type="ECO:0000313" key="8">
    <source>
        <dbReference type="EMBL" id="KAJ1723792.1"/>
    </source>
</evidence>
<proteinExistence type="predicted"/>